<feature type="domain" description="Putative auto-transporter adhesin head GIN" evidence="2">
    <location>
        <begin position="58"/>
        <end position="239"/>
    </location>
</feature>
<feature type="signal peptide" evidence="1">
    <location>
        <begin position="1"/>
        <end position="19"/>
    </location>
</feature>
<gene>
    <name evidence="3" type="ORF">KDK92_09515</name>
</gene>
<dbReference type="Gene3D" id="2.160.20.120">
    <property type="match status" value="1"/>
</dbReference>
<organism evidence="3 4">
    <name type="scientific">Oceanirhabdus seepicola</name>
    <dbReference type="NCBI Taxonomy" id="2828781"/>
    <lineage>
        <taxon>Bacteria</taxon>
        <taxon>Bacillati</taxon>
        <taxon>Bacillota</taxon>
        <taxon>Clostridia</taxon>
        <taxon>Eubacteriales</taxon>
        <taxon>Clostridiaceae</taxon>
        <taxon>Oceanirhabdus</taxon>
    </lineage>
</organism>
<protein>
    <submittedName>
        <fullName evidence="3">DUF2807 domain-containing protein</fullName>
    </submittedName>
</protein>
<evidence type="ECO:0000256" key="1">
    <source>
        <dbReference type="SAM" id="SignalP"/>
    </source>
</evidence>
<dbReference type="Proteomes" id="UP001056429">
    <property type="component" value="Unassembled WGS sequence"/>
</dbReference>
<evidence type="ECO:0000313" key="3">
    <source>
        <dbReference type="EMBL" id="MCM1989979.1"/>
    </source>
</evidence>
<comment type="caution">
    <text evidence="3">The sequence shown here is derived from an EMBL/GenBank/DDBJ whole genome shotgun (WGS) entry which is preliminary data.</text>
</comment>
<proteinExistence type="predicted"/>
<dbReference type="RefSeq" id="WP_250859027.1">
    <property type="nucleotide sequence ID" value="NZ_JAGSOJ010000002.1"/>
</dbReference>
<name>A0A9J6P0B6_9CLOT</name>
<keyword evidence="4" id="KW-1185">Reference proteome</keyword>
<accession>A0A9J6P0B6</accession>
<reference evidence="3" key="1">
    <citation type="journal article" date="2021" name="mSystems">
        <title>Bacteria and Archaea Synergistically Convert Glycine Betaine to Biogenic Methane in the Formosa Cold Seep of the South China Sea.</title>
        <authorList>
            <person name="Li L."/>
            <person name="Zhang W."/>
            <person name="Zhang S."/>
            <person name="Song L."/>
            <person name="Sun Q."/>
            <person name="Zhang H."/>
            <person name="Xiang H."/>
            <person name="Dong X."/>
        </authorList>
    </citation>
    <scope>NUCLEOTIDE SEQUENCE</scope>
    <source>
        <strain evidence="3">ZWT</strain>
    </source>
</reference>
<dbReference type="AlphaFoldDB" id="A0A9J6P0B6"/>
<evidence type="ECO:0000313" key="4">
    <source>
        <dbReference type="Proteomes" id="UP001056429"/>
    </source>
</evidence>
<dbReference type="EMBL" id="JAGSOJ010000002">
    <property type="protein sequence ID" value="MCM1989979.1"/>
    <property type="molecule type" value="Genomic_DNA"/>
</dbReference>
<keyword evidence="1" id="KW-0732">Signal</keyword>
<dbReference type="InterPro" id="IPR021255">
    <property type="entry name" value="DUF2807"/>
</dbReference>
<feature type="chain" id="PRO_5039890801" evidence="1">
    <location>
        <begin position="20"/>
        <end position="257"/>
    </location>
</feature>
<reference evidence="3" key="2">
    <citation type="submission" date="2021-04" db="EMBL/GenBank/DDBJ databases">
        <authorList>
            <person name="Dong X."/>
        </authorList>
    </citation>
    <scope>NUCLEOTIDE SEQUENCE</scope>
    <source>
        <strain evidence="3">ZWT</strain>
    </source>
</reference>
<sequence>MKKIISIITTLALTLTCCASVSATTAEKTGRLNLKTLFNRSTIKGSDNSETKTFELTDFNKISASHVFQVTIEKSNEFDVEVTYDDNLSEYLEVELKDDTLRLSLDNKHNYDDVTLKATVKVPDICEINGSGVTSFELKEGFEFEHDLYVDLSGVSKLTGKIKMGDVDIDISGCSKVKLEGSGKDLSCHASGVSGVDFEEFQVDNADIQISGSSNAIINADGKIKVAASGISKLEYKGDGTIESSGVSGLSEVKKIK</sequence>
<evidence type="ECO:0000259" key="2">
    <source>
        <dbReference type="Pfam" id="PF10988"/>
    </source>
</evidence>
<dbReference type="Pfam" id="PF10988">
    <property type="entry name" value="DUF2807"/>
    <property type="match status" value="1"/>
</dbReference>